<protein>
    <recommendedName>
        <fullName evidence="3">Glycosyltransferase family 4 protein</fullName>
    </recommendedName>
</protein>
<dbReference type="AlphaFoldDB" id="A0A7J4XCC5"/>
<dbReference type="RefSeq" id="WP_130059928.1">
    <property type="nucleotide sequence ID" value="NZ_JADNPJ010000044.1"/>
</dbReference>
<name>A0A7J4XCC5_9BACE</name>
<dbReference type="EMBL" id="VWMK01000038">
    <property type="protein sequence ID" value="KAA3757000.1"/>
    <property type="molecule type" value="Genomic_DNA"/>
</dbReference>
<reference evidence="1 2" key="1">
    <citation type="journal article" date="2019" name="Nat. Med.">
        <title>A library of human gut bacterial isolates paired with longitudinal multiomics data enables mechanistic microbiome research.</title>
        <authorList>
            <person name="Poyet M."/>
            <person name="Groussin M."/>
            <person name="Gibbons S.M."/>
            <person name="Avila-Pacheco J."/>
            <person name="Jiang X."/>
            <person name="Kearney S.M."/>
            <person name="Perrotta A.R."/>
            <person name="Berdy B."/>
            <person name="Zhao S."/>
            <person name="Lieberman T.D."/>
            <person name="Swanson P.K."/>
            <person name="Smith M."/>
            <person name="Roesemann S."/>
            <person name="Alexander J.E."/>
            <person name="Rich S.A."/>
            <person name="Livny J."/>
            <person name="Vlamakis H."/>
            <person name="Clish C."/>
            <person name="Bullock K."/>
            <person name="Deik A."/>
            <person name="Scott J."/>
            <person name="Pierce K.A."/>
            <person name="Xavier R.J."/>
            <person name="Alm E.J."/>
        </authorList>
    </citation>
    <scope>NUCLEOTIDE SEQUENCE [LARGE SCALE GENOMIC DNA]</scope>
    <source>
        <strain evidence="1 2">BIOML-A10</strain>
    </source>
</reference>
<proteinExistence type="predicted"/>
<evidence type="ECO:0000313" key="1">
    <source>
        <dbReference type="EMBL" id="KAA3757000.1"/>
    </source>
</evidence>
<gene>
    <name evidence="1" type="ORF">F3F73_22880</name>
</gene>
<dbReference type="SUPFAM" id="SSF53756">
    <property type="entry name" value="UDP-Glycosyltransferase/glycogen phosphorylase"/>
    <property type="match status" value="1"/>
</dbReference>
<comment type="caution">
    <text evidence="1">The sequence shown here is derived from an EMBL/GenBank/DDBJ whole genome shotgun (WGS) entry which is preliminary data.</text>
</comment>
<organism evidence="1 2">
    <name type="scientific">Bacteroides salyersiae</name>
    <dbReference type="NCBI Taxonomy" id="291644"/>
    <lineage>
        <taxon>Bacteria</taxon>
        <taxon>Pseudomonadati</taxon>
        <taxon>Bacteroidota</taxon>
        <taxon>Bacteroidia</taxon>
        <taxon>Bacteroidales</taxon>
        <taxon>Bacteroidaceae</taxon>
        <taxon>Bacteroides</taxon>
    </lineage>
</organism>
<accession>A0A7J4XCC5</accession>
<evidence type="ECO:0000313" key="2">
    <source>
        <dbReference type="Proteomes" id="UP000422221"/>
    </source>
</evidence>
<evidence type="ECO:0008006" key="3">
    <source>
        <dbReference type="Google" id="ProtNLM"/>
    </source>
</evidence>
<dbReference type="Gene3D" id="3.40.50.2000">
    <property type="entry name" value="Glycogen Phosphorylase B"/>
    <property type="match status" value="1"/>
</dbReference>
<dbReference type="Proteomes" id="UP000422221">
    <property type="component" value="Unassembled WGS sequence"/>
</dbReference>
<sequence length="371" mass="44027">MKKIAIIIKTNSLEFDDRIRKVSLTLSKDADVKIFALLNDNVEKEDVTSYYICYHSFFLKTRALFPKKKFLMLKMLEFYLKVSKQVKGYDILWANDENTFLFPLFARKNRAVWDLHEIPEFFLKKKFKFFFHRIERKSLKILHANPFRIDYLYEQGVISDKSKHSYMRNYPDRIFLEKSIKSSVYENFVEWLGGERYVYIQGIEQKSRYPFNSIACVLEATDYKVVIIGGLDSDGRSELEKKYGDKFKERVFLAGWTDQLSLSLYLRNAVFTIILYTKDTPNNRYCEANRFYQACSLAVPLICGSNESMKSIIDEWHMGICLKTDGRSLDELIKAIKELTANYSFYKDNSIRSRNLFIWNDSMVKKEWWNN</sequence>